<dbReference type="AlphaFoldDB" id="A0A6C0JRC9"/>
<proteinExistence type="predicted"/>
<organism evidence="1">
    <name type="scientific">viral metagenome</name>
    <dbReference type="NCBI Taxonomy" id="1070528"/>
    <lineage>
        <taxon>unclassified sequences</taxon>
        <taxon>metagenomes</taxon>
        <taxon>organismal metagenomes</taxon>
    </lineage>
</organism>
<protein>
    <submittedName>
        <fullName evidence="1">Uncharacterized protein</fullName>
    </submittedName>
</protein>
<reference evidence="1" key="1">
    <citation type="journal article" date="2020" name="Nature">
        <title>Giant virus diversity and host interactions through global metagenomics.</title>
        <authorList>
            <person name="Schulz F."/>
            <person name="Roux S."/>
            <person name="Paez-Espino D."/>
            <person name="Jungbluth S."/>
            <person name="Walsh D.A."/>
            <person name="Denef V.J."/>
            <person name="McMahon K.D."/>
            <person name="Konstantinidis K.T."/>
            <person name="Eloe-Fadrosh E.A."/>
            <person name="Kyrpides N.C."/>
            <person name="Woyke T."/>
        </authorList>
    </citation>
    <scope>NUCLEOTIDE SEQUENCE</scope>
    <source>
        <strain evidence="1">GVMAG-S-1041349-163</strain>
    </source>
</reference>
<dbReference type="EMBL" id="MN740693">
    <property type="protein sequence ID" value="QHU07913.1"/>
    <property type="molecule type" value="Genomic_DNA"/>
</dbReference>
<accession>A0A6C0JRC9</accession>
<name>A0A6C0JRC9_9ZZZZ</name>
<evidence type="ECO:0000313" key="1">
    <source>
        <dbReference type="EMBL" id="QHU07913.1"/>
    </source>
</evidence>
<sequence length="84" mass="9567">MVNKKIIDLAISTFGINKIDPNDLCKKIVNIYEKNQKTGIKNNLPYKDACEYLRVISDKNAPGSHISFKGINIPFKSILDRMKK</sequence>